<evidence type="ECO:0000313" key="3">
    <source>
        <dbReference type="EMBL" id="KAL2291273.1"/>
    </source>
</evidence>
<feature type="compositionally biased region" description="Low complexity" evidence="2">
    <location>
        <begin position="79"/>
        <end position="90"/>
    </location>
</feature>
<sequence>MASKSSFLPRLSLSRTDNSSVLPFHNSTSRYPALRNQHSEYDLDELSPQAERDGLLPHAFDGPAPASMSSNRKPTGAMNRRPSNSSSGGSTDAKIRKERGPGRVMFAGPPPPIAMSRVLYRDTEAHYDDGEEDEAQAGATSWLPGSARKAIRSVMWDRSAVDPPRRPDETPVTYDRNSVWRSLQRRERAIVQDVQQFLQIQEDILTRVRSGDDGDDHSSGSATPTSASVSSSRRLQRSIIEPATRSGPGGEIIPVRQPRRKKAGISDARKGIAGSMAQLANLKVEEDASILNALSARKQALAKLRKLSTKHDDIAEELVALETDEAEPLAKELEELGSEHRGVCSKIEELQKRLTELRTRRRYLERRMDGVKNRREAGLSGYKNALKEVEDTTSSFLARPPVKPLDVEALTDSTNTEEPRSTPGGVEFMHLRPERRTIDMAREWWENEIGILEKRKEQVDTERAALEEGGQIWEEVVGLVLDFEADLRKLMTGVMASSVHGGKGKDRELPPKETILRLQYEKINTVVMGLEERLRTAEDKGWNLLIAAIGAELEAFKQAQKINRDMLKESGILVDHQAPSDVPREDSGITASTNNSFHTVNGGSANLKDLQEQLLDLPNNHEDEKTDESDNEVPADLLVTQADSHEGEQHQDDALNVDGANEAPLLDRESSDNEVPPEFLVEHHDSRE</sequence>
<feature type="compositionally biased region" description="Low complexity" evidence="2">
    <location>
        <begin position="219"/>
        <end position="232"/>
    </location>
</feature>
<feature type="region of interest" description="Disordered" evidence="2">
    <location>
        <begin position="1"/>
        <end position="110"/>
    </location>
</feature>
<evidence type="ECO:0000256" key="2">
    <source>
        <dbReference type="SAM" id="MobiDB-lite"/>
    </source>
</evidence>
<evidence type="ECO:0000313" key="4">
    <source>
        <dbReference type="Proteomes" id="UP001600888"/>
    </source>
</evidence>
<feature type="region of interest" description="Disordered" evidence="2">
    <location>
        <begin position="620"/>
        <end position="688"/>
    </location>
</feature>
<keyword evidence="4" id="KW-1185">Reference proteome</keyword>
<feature type="compositionally biased region" description="Polar residues" evidence="2">
    <location>
        <begin position="13"/>
        <end position="30"/>
    </location>
</feature>
<feature type="region of interest" description="Disordered" evidence="2">
    <location>
        <begin position="575"/>
        <end position="596"/>
    </location>
</feature>
<reference evidence="3 4" key="1">
    <citation type="submission" date="2024-03" db="EMBL/GenBank/DDBJ databases">
        <title>A high-quality draft genome sequence of Diaporthe vaccinii, a causative agent of upright dieback and viscid rot disease in cranberry plants.</title>
        <authorList>
            <person name="Sarrasin M."/>
            <person name="Lang B.F."/>
            <person name="Burger G."/>
        </authorList>
    </citation>
    <scope>NUCLEOTIDE SEQUENCE [LARGE SCALE GENOMIC DNA]</scope>
    <source>
        <strain evidence="3 4">IS7</strain>
    </source>
</reference>
<feature type="region of interest" description="Disordered" evidence="2">
    <location>
        <begin position="209"/>
        <end position="267"/>
    </location>
</feature>
<feature type="compositionally biased region" description="Basic and acidic residues" evidence="2">
    <location>
        <begin position="643"/>
        <end position="653"/>
    </location>
</feature>
<evidence type="ECO:0000256" key="1">
    <source>
        <dbReference type="SAM" id="Coils"/>
    </source>
</evidence>
<protein>
    <recommendedName>
        <fullName evidence="5">Autophagy-related protein 28</fullName>
    </recommendedName>
</protein>
<comment type="caution">
    <text evidence="3">The sequence shown here is derived from an EMBL/GenBank/DDBJ whole genome shotgun (WGS) entry which is preliminary data.</text>
</comment>
<evidence type="ECO:0008006" key="5">
    <source>
        <dbReference type="Google" id="ProtNLM"/>
    </source>
</evidence>
<dbReference type="EMBL" id="JBAWTH010000007">
    <property type="protein sequence ID" value="KAL2291273.1"/>
    <property type="molecule type" value="Genomic_DNA"/>
</dbReference>
<keyword evidence="1" id="KW-0175">Coiled coil</keyword>
<proteinExistence type="predicted"/>
<organism evidence="3 4">
    <name type="scientific">Diaporthe vaccinii</name>
    <dbReference type="NCBI Taxonomy" id="105482"/>
    <lineage>
        <taxon>Eukaryota</taxon>
        <taxon>Fungi</taxon>
        <taxon>Dikarya</taxon>
        <taxon>Ascomycota</taxon>
        <taxon>Pezizomycotina</taxon>
        <taxon>Sordariomycetes</taxon>
        <taxon>Sordariomycetidae</taxon>
        <taxon>Diaporthales</taxon>
        <taxon>Diaporthaceae</taxon>
        <taxon>Diaporthe</taxon>
        <taxon>Diaporthe eres species complex</taxon>
    </lineage>
</organism>
<gene>
    <name evidence="3" type="ORF">FJTKL_13896</name>
</gene>
<feature type="compositionally biased region" description="Basic and acidic residues" evidence="2">
    <location>
        <begin position="209"/>
        <end position="218"/>
    </location>
</feature>
<dbReference type="Proteomes" id="UP001600888">
    <property type="component" value="Unassembled WGS sequence"/>
</dbReference>
<accession>A0ABR4F9B4</accession>
<feature type="coiled-coil region" evidence="1">
    <location>
        <begin position="297"/>
        <end position="374"/>
    </location>
</feature>
<name>A0ABR4F9B4_9PEZI</name>